<keyword evidence="2" id="KW-1185">Reference proteome</keyword>
<gene>
    <name evidence="1" type="ORF">HNR55_002611</name>
</gene>
<protein>
    <submittedName>
        <fullName evidence="1">Uncharacterized protein</fullName>
    </submittedName>
</protein>
<proteinExistence type="predicted"/>
<evidence type="ECO:0000313" key="2">
    <source>
        <dbReference type="Proteomes" id="UP000578000"/>
    </source>
</evidence>
<name>A0A841QJ53_9PROT</name>
<dbReference type="EMBL" id="JACHIE010000013">
    <property type="protein sequence ID" value="MBB6458007.1"/>
    <property type="molecule type" value="Genomic_DNA"/>
</dbReference>
<accession>A0A841QJ53</accession>
<sequence length="142" mass="16101">MSVPVFVFQNADNNTIAVWAKMIAEDSLTLAADTLYDINHVLFFCDCRKPFDLKNIEKILAHFAQEASSPPAACDCNMNVWACVHVKQHARDYLPVFFQTHAGEGWEKLHSKHPLHKGRYAWVVFASGYSTEHVGRLVQARV</sequence>
<dbReference type="AlphaFoldDB" id="A0A841QJ53"/>
<dbReference type="RefSeq" id="WP_166115965.1">
    <property type="nucleotide sequence ID" value="NZ_WOTC01000013.1"/>
</dbReference>
<dbReference type="Proteomes" id="UP000578000">
    <property type="component" value="Unassembled WGS sequence"/>
</dbReference>
<reference evidence="1 2" key="1">
    <citation type="submission" date="2020-08" db="EMBL/GenBank/DDBJ databases">
        <title>Genomic Encyclopedia of Type Strains, Phase IV (KMG-IV): sequencing the most valuable type-strain genomes for metagenomic binning, comparative biology and taxonomic classification.</title>
        <authorList>
            <person name="Goeker M."/>
        </authorList>
    </citation>
    <scope>NUCLEOTIDE SEQUENCE [LARGE SCALE GENOMIC DNA]</scope>
    <source>
        <strain evidence="1 2">DSM 4491</strain>
    </source>
</reference>
<evidence type="ECO:0000313" key="1">
    <source>
        <dbReference type="EMBL" id="MBB6458007.1"/>
    </source>
</evidence>
<organism evidence="1 2">
    <name type="scientific">Acetobacter lovaniensis</name>
    <dbReference type="NCBI Taxonomy" id="104100"/>
    <lineage>
        <taxon>Bacteria</taxon>
        <taxon>Pseudomonadati</taxon>
        <taxon>Pseudomonadota</taxon>
        <taxon>Alphaproteobacteria</taxon>
        <taxon>Acetobacterales</taxon>
        <taxon>Acetobacteraceae</taxon>
        <taxon>Acetobacter</taxon>
    </lineage>
</organism>
<comment type="caution">
    <text evidence="1">The sequence shown here is derived from an EMBL/GenBank/DDBJ whole genome shotgun (WGS) entry which is preliminary data.</text>
</comment>